<accession>A0A4D9DQB5</accession>
<reference evidence="1 2" key="1">
    <citation type="submission" date="2019-04" db="EMBL/GenBank/DDBJ databases">
        <title>Draft genome of the big-headed turtle Platysternon megacephalum.</title>
        <authorList>
            <person name="Gong S."/>
        </authorList>
    </citation>
    <scope>NUCLEOTIDE SEQUENCE [LARGE SCALE GENOMIC DNA]</scope>
    <source>
        <strain evidence="1">DO16091913</strain>
        <tissue evidence="1">Muscle</tissue>
    </source>
</reference>
<gene>
    <name evidence="1" type="ORF">DR999_PMT18673</name>
</gene>
<protein>
    <submittedName>
        <fullName evidence="1">Cocaine-and amphetamine-regulated transcript protein</fullName>
    </submittedName>
</protein>
<dbReference type="Proteomes" id="UP000297703">
    <property type="component" value="Unassembled WGS sequence"/>
</dbReference>
<sequence>MRKTTNLPRIISSGSSSCQGAYAAWLQSALHICNVSSLLNGSKGSHQWNHHPIPDWLTGSWVCPCLHGSWTNSLAKNKDELKKSNCCAQISIQGSPQGGLTVLSCRAVQRGGQVGQFAPGPGPRMGPHKNVGGSPRLCLPPSPGASARHVPERPWTALQRRGLGGARGPPARSRVVRGRGCELRRAERQELLDAAR</sequence>
<name>A0A4D9DQB5_9SAUR</name>
<proteinExistence type="predicted"/>
<evidence type="ECO:0000313" key="1">
    <source>
        <dbReference type="EMBL" id="TFJ99298.1"/>
    </source>
</evidence>
<organism evidence="1 2">
    <name type="scientific">Platysternon megacephalum</name>
    <name type="common">big-headed turtle</name>
    <dbReference type="NCBI Taxonomy" id="55544"/>
    <lineage>
        <taxon>Eukaryota</taxon>
        <taxon>Metazoa</taxon>
        <taxon>Chordata</taxon>
        <taxon>Craniata</taxon>
        <taxon>Vertebrata</taxon>
        <taxon>Euteleostomi</taxon>
        <taxon>Archelosauria</taxon>
        <taxon>Testudinata</taxon>
        <taxon>Testudines</taxon>
        <taxon>Cryptodira</taxon>
        <taxon>Durocryptodira</taxon>
        <taxon>Testudinoidea</taxon>
        <taxon>Platysternidae</taxon>
        <taxon>Platysternon</taxon>
    </lineage>
</organism>
<evidence type="ECO:0000313" key="2">
    <source>
        <dbReference type="Proteomes" id="UP000297703"/>
    </source>
</evidence>
<comment type="caution">
    <text evidence="1">The sequence shown here is derived from an EMBL/GenBank/DDBJ whole genome shotgun (WGS) entry which is preliminary data.</text>
</comment>
<reference evidence="1 2" key="2">
    <citation type="submission" date="2019-04" db="EMBL/GenBank/DDBJ databases">
        <title>The genome sequence of big-headed turtle.</title>
        <authorList>
            <person name="Gong S."/>
        </authorList>
    </citation>
    <scope>NUCLEOTIDE SEQUENCE [LARGE SCALE GENOMIC DNA]</scope>
    <source>
        <strain evidence="1">DO16091913</strain>
        <tissue evidence="1">Muscle</tissue>
    </source>
</reference>
<dbReference type="EMBL" id="QXTE01000336">
    <property type="protein sequence ID" value="TFJ99298.1"/>
    <property type="molecule type" value="Genomic_DNA"/>
</dbReference>
<dbReference type="AlphaFoldDB" id="A0A4D9DQB5"/>
<keyword evidence="2" id="KW-1185">Reference proteome</keyword>